<evidence type="ECO:0000313" key="5">
    <source>
        <dbReference type="Proteomes" id="UP000663828"/>
    </source>
</evidence>
<dbReference type="Pfam" id="PF13358">
    <property type="entry name" value="DDE_3"/>
    <property type="match status" value="1"/>
</dbReference>
<dbReference type="NCBIfam" id="NF033545">
    <property type="entry name" value="transpos_IS630"/>
    <property type="match status" value="1"/>
</dbReference>
<feature type="domain" description="Transposase Tc1-like" evidence="1">
    <location>
        <begin position="74"/>
        <end position="139"/>
    </location>
</feature>
<dbReference type="GO" id="GO:0015074">
    <property type="term" value="P:DNA integration"/>
    <property type="evidence" value="ECO:0007669"/>
    <property type="project" value="InterPro"/>
</dbReference>
<gene>
    <name evidence="3" type="ORF">EDS130_LOCUS45999</name>
    <name evidence="4" type="ORF">XAT740_LOCUS57404</name>
</gene>
<feature type="domain" description="Tc1-like transposase DDE" evidence="2">
    <location>
        <begin position="146"/>
        <end position="288"/>
    </location>
</feature>
<dbReference type="AlphaFoldDB" id="A0A816FNP0"/>
<name>A0A816FNP0_ADIRI</name>
<dbReference type="SUPFAM" id="SSF46689">
    <property type="entry name" value="Homeodomain-like"/>
    <property type="match status" value="1"/>
</dbReference>
<dbReference type="Gene3D" id="3.30.420.10">
    <property type="entry name" value="Ribonuclease H-like superfamily/Ribonuclease H"/>
    <property type="match status" value="1"/>
</dbReference>
<dbReference type="Proteomes" id="UP000663828">
    <property type="component" value="Unassembled WGS sequence"/>
</dbReference>
<dbReference type="InterPro" id="IPR009057">
    <property type="entry name" value="Homeodomain-like_sf"/>
</dbReference>
<sequence length="329" mass="38863">MSGHLSVGDRWRIVSLYYDEGNNVHEIANLVGCAIRTVYRILELFEETHNITERNGRGRHMALNNDEIYTLRQILYRYPNETSSNIVNRFLRRTGQLVPARTIRRYRQMLGFRPVHARTQAFITTIHAQQRLDFCLSYATNQWRNIIFSDEKAFVVDVSGVVYYIPRGRQRPIHFQSQVRYRVAIFGAVWYNGRSNLIFINDRTNTTTYVEYLQEALNGHLHRLRHYHFVHDRPRWAHTTLAHDWLESNHIRCMDDFPSVSPDLNAVESVSSWLNKYVQSRHPNSQRHLERLVQRAWNAIPQVVIRGYIRHIPDICNQIIANNGWQSIG</sequence>
<dbReference type="InterPro" id="IPR002492">
    <property type="entry name" value="Transposase_Tc1-like"/>
</dbReference>
<dbReference type="Pfam" id="PF01498">
    <property type="entry name" value="HTH_Tnp_Tc3_2"/>
    <property type="match status" value="1"/>
</dbReference>
<dbReference type="EMBL" id="CAJNOJ010001420">
    <property type="protein sequence ID" value="CAF1550923.1"/>
    <property type="molecule type" value="Genomic_DNA"/>
</dbReference>
<dbReference type="Proteomes" id="UP000663852">
    <property type="component" value="Unassembled WGS sequence"/>
</dbReference>
<protein>
    <recommendedName>
        <fullName evidence="6">Transposase</fullName>
    </recommendedName>
</protein>
<evidence type="ECO:0000313" key="3">
    <source>
        <dbReference type="EMBL" id="CAF1550923.1"/>
    </source>
</evidence>
<keyword evidence="5" id="KW-1185">Reference proteome</keyword>
<organism evidence="4 5">
    <name type="scientific">Adineta ricciae</name>
    <name type="common">Rotifer</name>
    <dbReference type="NCBI Taxonomy" id="249248"/>
    <lineage>
        <taxon>Eukaryota</taxon>
        <taxon>Metazoa</taxon>
        <taxon>Spiralia</taxon>
        <taxon>Gnathifera</taxon>
        <taxon>Rotifera</taxon>
        <taxon>Eurotatoria</taxon>
        <taxon>Bdelloidea</taxon>
        <taxon>Adinetida</taxon>
        <taxon>Adinetidae</taxon>
        <taxon>Adineta</taxon>
    </lineage>
</organism>
<dbReference type="InterPro" id="IPR038717">
    <property type="entry name" value="Tc1-like_DDE_dom"/>
</dbReference>
<dbReference type="InterPro" id="IPR047655">
    <property type="entry name" value="Transpos_IS630-like"/>
</dbReference>
<evidence type="ECO:0000259" key="2">
    <source>
        <dbReference type="Pfam" id="PF13358"/>
    </source>
</evidence>
<accession>A0A816FNP0</accession>
<comment type="caution">
    <text evidence="4">The sequence shown here is derived from an EMBL/GenBank/DDBJ whole genome shotgun (WGS) entry which is preliminary data.</text>
</comment>
<proteinExistence type="predicted"/>
<dbReference type="Pfam" id="PF13384">
    <property type="entry name" value="HTH_23"/>
    <property type="match status" value="1"/>
</dbReference>
<dbReference type="GO" id="GO:0003677">
    <property type="term" value="F:DNA binding"/>
    <property type="evidence" value="ECO:0007669"/>
    <property type="project" value="InterPro"/>
</dbReference>
<evidence type="ECO:0000259" key="1">
    <source>
        <dbReference type="Pfam" id="PF01498"/>
    </source>
</evidence>
<reference evidence="4" key="1">
    <citation type="submission" date="2021-02" db="EMBL/GenBank/DDBJ databases">
        <authorList>
            <person name="Nowell W R."/>
        </authorList>
    </citation>
    <scope>NUCLEOTIDE SEQUENCE</scope>
</reference>
<evidence type="ECO:0000313" key="4">
    <source>
        <dbReference type="EMBL" id="CAF1663891.1"/>
    </source>
</evidence>
<dbReference type="InterPro" id="IPR036397">
    <property type="entry name" value="RNaseH_sf"/>
</dbReference>
<dbReference type="OrthoDB" id="10036579at2759"/>
<dbReference type="EMBL" id="CAJNOR010011816">
    <property type="protein sequence ID" value="CAF1663891.1"/>
    <property type="molecule type" value="Genomic_DNA"/>
</dbReference>
<dbReference type="GO" id="GO:0006313">
    <property type="term" value="P:DNA transposition"/>
    <property type="evidence" value="ECO:0007669"/>
    <property type="project" value="InterPro"/>
</dbReference>
<evidence type="ECO:0008006" key="6">
    <source>
        <dbReference type="Google" id="ProtNLM"/>
    </source>
</evidence>